<gene>
    <name evidence="1" type="ORF">GSM42_16530</name>
</gene>
<keyword evidence="2" id="KW-1185">Reference proteome</keyword>
<organism evidence="1 2">
    <name type="scientific">Shimazuella alba</name>
    <dbReference type="NCBI Taxonomy" id="2690964"/>
    <lineage>
        <taxon>Bacteria</taxon>
        <taxon>Bacillati</taxon>
        <taxon>Bacillota</taxon>
        <taxon>Bacilli</taxon>
        <taxon>Bacillales</taxon>
        <taxon>Thermoactinomycetaceae</taxon>
        <taxon>Shimazuella</taxon>
    </lineage>
</organism>
<evidence type="ECO:0000313" key="1">
    <source>
        <dbReference type="EMBL" id="MXQ55291.1"/>
    </source>
</evidence>
<comment type="caution">
    <text evidence="1">The sequence shown here is derived from an EMBL/GenBank/DDBJ whole genome shotgun (WGS) entry which is preliminary data.</text>
</comment>
<accession>A0A6I4VX99</accession>
<dbReference type="Proteomes" id="UP000430692">
    <property type="component" value="Unassembled WGS sequence"/>
</dbReference>
<proteinExistence type="predicted"/>
<dbReference type="RefSeq" id="WP_160802643.1">
    <property type="nucleotide sequence ID" value="NZ_WUUL01000013.1"/>
</dbReference>
<sequence length="361" mass="43272">MNLKERATEAYKWVSFGIAKPYEAMIPKWIKEEIEDRGIFINRLFEALDYIKSSKIDKWIKSLSLNEYDMAYIKKIEDLLLKETIPTLDSYLEDKRIRKLNERDDIYPGVRRFLMPYWPRYVGCIQNDDGYCKMLHLWVEVHVGRIEDLKENRLLTILITEPNARGFANHVEHICTQIRYTYIPRFTANHKNIKESQIRWVSVQGEVMDWNGWSIDHIVWNEKLQKYDWSVETSKRIDHLDWPYLESMIHFQNTANTALKFIDLEYKRLKHHAPIWLKKMMIDVTHELSQEQEILSPIEEVYRVMEHISKGDKTSNFTITDKIVHRTILSIPRPLEQENYTDIYNIKKALEQFNSNTTNLE</sequence>
<protein>
    <submittedName>
        <fullName evidence="1">Uncharacterized protein</fullName>
    </submittedName>
</protein>
<name>A0A6I4VX99_9BACL</name>
<evidence type="ECO:0000313" key="2">
    <source>
        <dbReference type="Proteomes" id="UP000430692"/>
    </source>
</evidence>
<reference evidence="1 2" key="1">
    <citation type="submission" date="2019-12" db="EMBL/GenBank/DDBJ databases">
        <title>Whole-genome analyses of novel actinobacteria.</title>
        <authorList>
            <person name="Sahin N."/>
            <person name="Saygin H."/>
        </authorList>
    </citation>
    <scope>NUCLEOTIDE SEQUENCE [LARGE SCALE GENOMIC DNA]</scope>
    <source>
        <strain evidence="1 2">KC615</strain>
    </source>
</reference>
<dbReference type="EMBL" id="WUUL01000013">
    <property type="protein sequence ID" value="MXQ55291.1"/>
    <property type="molecule type" value="Genomic_DNA"/>
</dbReference>
<dbReference type="AlphaFoldDB" id="A0A6I4VX99"/>